<evidence type="ECO:0000256" key="17">
    <source>
        <dbReference type="ARBA" id="ARBA00022840"/>
    </source>
</evidence>
<dbReference type="SUPFAM" id="SSF141734">
    <property type="entry name" value="HisI-like"/>
    <property type="match status" value="1"/>
</dbReference>
<sequence>MTAERSPPYLAAIDLESYEGVEQIQDSKELAYTGGLVTTVTTSNLDKAFALLKDAVARFPVYLVVFGLETQQDVVDLLDAGAAKVFVRSQQAAELKGVKALDLSRVVYCPTASVGEDTQAVDGTPYGLLLQNVGSVENVSNILKELGKDRPPVYVSKQHITEQEAVELARQDAVPIIPASQLSIAPEASSESVRVASLLLAQVKSDRPDGLFTTLVTDERGVALGLVYSNEESVAESLRSGRGVYHSRKRGLWRKGDTSGDWQELVRVDADCDQDTLCFVVRQQGHGFCHLQTATCFGQYRGLSRLQKTLQGRKRSAPEGSYTARLFNDSKMLNAKIMEEASELTEAQSKEDIAFEAADVLYFTLTKAVAAGVSLEDIERNLDAKSVKVKRRKGDAKRPYAEKFGVTTNGTSSTTKEEIKEAESRPKSKDDPAGLDKEGKIRMNRLVTSQSTPEEVQEALKRPSQRSSEKIMGIVNPIIKDIRERGDTALLEYTHKFEKATSLTTPVLKAPFPDELMQLPPETIEAIDISYENIRKFHAAQKESKPLEVETMPGVVCSRFVRPIENVGLYVPGGTAVLPSTALMLGVPAQVAGCKRIVLASPPRADGKLTPEVVYAAHKVGAESIVLAGGAQAVAAMAYGTDNVTKVDKILGPGNQFVTAAKMIVSNDTSANVSIDMPAGPSEVLVIADKTANPAFVASDLLSQAEHGVDSQVVCIAVALNESEVQAIEDELHKQAMALPRVDMVRGAISHSVTLVVKDIQEAMALSNQYAPEHLILQVQDPLAVREMVQNAGSVFCGAWTPESVGDYSAGVNHSLPTYGYAKQYSGVNLASYVKHITSSNLTSEGLRNVGKAVMQLAKVEELEAHRRAVEIRLEFLDKQAASASSPSVIFVSAVFNASKEGIYQSGNVTEELKVRRPDLARHISTAPTYKQKGDRIPHPTTGTNTFLAYLNVFSRESREHVLDIATQKLLLGDEFGRKFVYIQSS</sequence>
<evidence type="ECO:0000313" key="26">
    <source>
        <dbReference type="Proteomes" id="UP000799539"/>
    </source>
</evidence>
<evidence type="ECO:0000256" key="9">
    <source>
        <dbReference type="ARBA" id="ARBA00012721"/>
    </source>
</evidence>
<keyword evidence="19" id="KW-0520">NAD</keyword>
<keyword evidence="20" id="KW-0368">Histidine biosynthesis</keyword>
<comment type="cofactor">
    <cofactor evidence="3">
        <name>Zn(2+)</name>
        <dbReference type="ChEBI" id="CHEBI:29105"/>
    </cofactor>
</comment>
<dbReference type="EMBL" id="ML992665">
    <property type="protein sequence ID" value="KAF2215978.1"/>
    <property type="molecule type" value="Genomic_DNA"/>
</dbReference>
<dbReference type="FunFam" id="1.10.287.1080:FF:000002">
    <property type="entry name" value="Histidine biosynthesis bifunctional protein HisIE"/>
    <property type="match status" value="1"/>
</dbReference>
<keyword evidence="26" id="KW-1185">Reference proteome</keyword>
<dbReference type="AlphaFoldDB" id="A0A6A6FS44"/>
<evidence type="ECO:0000256" key="12">
    <source>
        <dbReference type="ARBA" id="ARBA00022605"/>
    </source>
</evidence>
<accession>A0A6A6FS44</accession>
<dbReference type="InterPro" id="IPR012131">
    <property type="entry name" value="Hstdl_DH"/>
</dbReference>
<dbReference type="GO" id="GO:0004636">
    <property type="term" value="F:phosphoribosyl-ATP diphosphatase activity"/>
    <property type="evidence" value="ECO:0007669"/>
    <property type="project" value="UniProtKB-EC"/>
</dbReference>
<dbReference type="GO" id="GO:0046872">
    <property type="term" value="F:metal ion binding"/>
    <property type="evidence" value="ECO:0007669"/>
    <property type="project" value="UniProtKB-KW"/>
</dbReference>
<dbReference type="OrthoDB" id="1703565at2759"/>
<dbReference type="Gene3D" id="1.10.287.1080">
    <property type="entry name" value="MazG-like"/>
    <property type="match status" value="1"/>
</dbReference>
<dbReference type="CDD" id="cd11546">
    <property type="entry name" value="NTP-PPase_His4"/>
    <property type="match status" value="1"/>
</dbReference>
<dbReference type="SUPFAM" id="SSF101386">
    <property type="entry name" value="all-alpha NTP pyrophosphatases"/>
    <property type="match status" value="1"/>
</dbReference>
<comment type="catalytic activity">
    <reaction evidence="22">
        <text>L-histidinol + 2 NAD(+) + H2O = L-histidine + 2 NADH + 3 H(+)</text>
        <dbReference type="Rhea" id="RHEA:20641"/>
        <dbReference type="ChEBI" id="CHEBI:15377"/>
        <dbReference type="ChEBI" id="CHEBI:15378"/>
        <dbReference type="ChEBI" id="CHEBI:57540"/>
        <dbReference type="ChEBI" id="CHEBI:57595"/>
        <dbReference type="ChEBI" id="CHEBI:57699"/>
        <dbReference type="ChEBI" id="CHEBI:57945"/>
        <dbReference type="EC" id="1.1.1.23"/>
    </reaction>
</comment>
<comment type="pathway">
    <text evidence="4">Amino-acid biosynthesis; L-histidine biosynthesis; L-histidine from 5-phospho-alpha-D-ribose 1-diphosphate: step 9/9.</text>
</comment>
<evidence type="ECO:0000256" key="4">
    <source>
        <dbReference type="ARBA" id="ARBA00004940"/>
    </source>
</evidence>
<evidence type="ECO:0000256" key="15">
    <source>
        <dbReference type="ARBA" id="ARBA00022801"/>
    </source>
</evidence>
<dbReference type="EC" id="1.1.1.23" evidence="10"/>
<dbReference type="PRINTS" id="PR00083">
    <property type="entry name" value="HOLDHDRGNASE"/>
</dbReference>
<proteinExistence type="inferred from homology"/>
<comment type="similarity">
    <text evidence="7">In the C-terminal section; belongs to the histidinol dehydrogenase family.</text>
</comment>
<evidence type="ECO:0000256" key="14">
    <source>
        <dbReference type="ARBA" id="ARBA00022741"/>
    </source>
</evidence>
<dbReference type="EC" id="3.6.1.31" evidence="8"/>
<dbReference type="Gene3D" id="3.10.20.810">
    <property type="entry name" value="Phosphoribosyl-AMP cyclohydrolase"/>
    <property type="match status" value="1"/>
</dbReference>
<evidence type="ECO:0000256" key="20">
    <source>
        <dbReference type="ARBA" id="ARBA00023102"/>
    </source>
</evidence>
<dbReference type="PROSITE" id="PS00611">
    <property type="entry name" value="HISOL_DEHYDROGENASE"/>
    <property type="match status" value="1"/>
</dbReference>
<comment type="pathway">
    <text evidence="5">Amino-acid biosynthesis; L-histidine biosynthesis; L-histidine from 5-phospho-alpha-D-ribose 1-diphosphate: step 3/9.</text>
</comment>
<dbReference type="CDD" id="cd06572">
    <property type="entry name" value="Histidinol_dh"/>
    <property type="match status" value="1"/>
</dbReference>
<dbReference type="InterPro" id="IPR038019">
    <property type="entry name" value="PRib_AMP_CycHydrolase_sf"/>
</dbReference>
<dbReference type="InterPro" id="IPR021130">
    <property type="entry name" value="PRib-ATP_PPHydrolase-like"/>
</dbReference>
<dbReference type="Pfam" id="PF01503">
    <property type="entry name" value="PRA-PH"/>
    <property type="match status" value="1"/>
</dbReference>
<feature type="compositionally biased region" description="Basic and acidic residues" evidence="23">
    <location>
        <begin position="415"/>
        <end position="439"/>
    </location>
</feature>
<reference evidence="25" key="1">
    <citation type="journal article" date="2020" name="Stud. Mycol.">
        <title>101 Dothideomycetes genomes: a test case for predicting lifestyles and emergence of pathogens.</title>
        <authorList>
            <person name="Haridas S."/>
            <person name="Albert R."/>
            <person name="Binder M."/>
            <person name="Bloem J."/>
            <person name="Labutti K."/>
            <person name="Salamov A."/>
            <person name="Andreopoulos B."/>
            <person name="Baker S."/>
            <person name="Barry K."/>
            <person name="Bills G."/>
            <person name="Bluhm B."/>
            <person name="Cannon C."/>
            <person name="Castanera R."/>
            <person name="Culley D."/>
            <person name="Daum C."/>
            <person name="Ezra D."/>
            <person name="Gonzalez J."/>
            <person name="Henrissat B."/>
            <person name="Kuo A."/>
            <person name="Liang C."/>
            <person name="Lipzen A."/>
            <person name="Lutzoni F."/>
            <person name="Magnuson J."/>
            <person name="Mondo S."/>
            <person name="Nolan M."/>
            <person name="Ohm R."/>
            <person name="Pangilinan J."/>
            <person name="Park H.-J."/>
            <person name="Ramirez L."/>
            <person name="Alfaro M."/>
            <person name="Sun H."/>
            <person name="Tritt A."/>
            <person name="Yoshinaga Y."/>
            <person name="Zwiers L.-H."/>
            <person name="Turgeon B."/>
            <person name="Goodwin S."/>
            <person name="Spatafora J."/>
            <person name="Crous P."/>
            <person name="Grigoriev I."/>
        </authorList>
    </citation>
    <scope>NUCLEOTIDE SEQUENCE</scope>
    <source>
        <strain evidence="25">SCOH1-5</strain>
    </source>
</reference>
<gene>
    <name evidence="25" type="ORF">CERZMDRAFT_94363</name>
</gene>
<keyword evidence="17" id="KW-0067">ATP-binding</keyword>
<evidence type="ECO:0000256" key="7">
    <source>
        <dbReference type="ARBA" id="ARBA00008260"/>
    </source>
</evidence>
<evidence type="ECO:0000256" key="6">
    <source>
        <dbReference type="ARBA" id="ARBA00005204"/>
    </source>
</evidence>
<dbReference type="GO" id="GO:0004399">
    <property type="term" value="F:histidinol dehydrogenase activity"/>
    <property type="evidence" value="ECO:0007669"/>
    <property type="project" value="UniProtKB-EC"/>
</dbReference>
<evidence type="ECO:0000256" key="16">
    <source>
        <dbReference type="ARBA" id="ARBA00022833"/>
    </source>
</evidence>
<evidence type="ECO:0000256" key="19">
    <source>
        <dbReference type="ARBA" id="ARBA00023027"/>
    </source>
</evidence>
<dbReference type="FunFam" id="1.20.5.1300:FF:000001">
    <property type="entry name" value="Histidine biosynthesis trifunctional protein"/>
    <property type="match status" value="1"/>
</dbReference>
<dbReference type="UniPathway" id="UPA00031">
    <property type="reaction ID" value="UER00007"/>
</dbReference>
<dbReference type="Gene3D" id="3.40.50.1980">
    <property type="entry name" value="Nitrogenase molybdenum iron protein domain"/>
    <property type="match status" value="2"/>
</dbReference>
<keyword evidence="13" id="KW-0479">Metal-binding</keyword>
<evidence type="ECO:0000256" key="18">
    <source>
        <dbReference type="ARBA" id="ARBA00023002"/>
    </source>
</evidence>
<dbReference type="GO" id="GO:0051287">
    <property type="term" value="F:NAD binding"/>
    <property type="evidence" value="ECO:0007669"/>
    <property type="project" value="InterPro"/>
</dbReference>
<evidence type="ECO:0000256" key="1">
    <source>
        <dbReference type="ARBA" id="ARBA00000024"/>
    </source>
</evidence>
<keyword evidence="12" id="KW-0028">Amino-acid biosynthesis</keyword>
<feature type="domain" description="Phosphoribosyl-AMP cyclohydrolase" evidence="24">
    <location>
        <begin position="226"/>
        <end position="297"/>
    </location>
</feature>
<feature type="region of interest" description="Disordered" evidence="23">
    <location>
        <begin position="404"/>
        <end position="439"/>
    </location>
</feature>
<comment type="pathway">
    <text evidence="6">Amino-acid biosynthesis; L-histidine biosynthesis; L-histidine from 5-phospho-alpha-D-ribose 1-diphosphate: step 2/9.</text>
</comment>
<evidence type="ECO:0000256" key="13">
    <source>
        <dbReference type="ARBA" id="ARBA00022723"/>
    </source>
</evidence>
<dbReference type="GO" id="GO:0005829">
    <property type="term" value="C:cytosol"/>
    <property type="evidence" value="ECO:0007669"/>
    <property type="project" value="TreeGrafter"/>
</dbReference>
<dbReference type="InterPro" id="IPR001692">
    <property type="entry name" value="Histidinol_DH_CS"/>
</dbReference>
<keyword evidence="16" id="KW-0862">Zinc</keyword>
<dbReference type="FunFam" id="3.10.20.810:FF:000002">
    <property type="entry name" value="Histidine biosynthesis trifunctional protein"/>
    <property type="match status" value="1"/>
</dbReference>
<evidence type="ECO:0000256" key="22">
    <source>
        <dbReference type="ARBA" id="ARBA00049489"/>
    </source>
</evidence>
<dbReference type="Pfam" id="PF00815">
    <property type="entry name" value="Histidinol_dh"/>
    <property type="match status" value="1"/>
</dbReference>
<comment type="catalytic activity">
    <reaction evidence="1">
        <text>1-(5-phospho-beta-D-ribosyl)-5'-AMP + H2O = 1-(5-phospho-beta-D-ribosyl)-5-[(5-phospho-beta-D-ribosylamino)methylideneamino]imidazole-4-carboxamide</text>
        <dbReference type="Rhea" id="RHEA:20049"/>
        <dbReference type="ChEBI" id="CHEBI:15377"/>
        <dbReference type="ChEBI" id="CHEBI:58435"/>
        <dbReference type="ChEBI" id="CHEBI:59457"/>
        <dbReference type="EC" id="3.5.4.19"/>
    </reaction>
</comment>
<organism evidence="25 26">
    <name type="scientific">Cercospora zeae-maydis SCOH1-5</name>
    <dbReference type="NCBI Taxonomy" id="717836"/>
    <lineage>
        <taxon>Eukaryota</taxon>
        <taxon>Fungi</taxon>
        <taxon>Dikarya</taxon>
        <taxon>Ascomycota</taxon>
        <taxon>Pezizomycotina</taxon>
        <taxon>Dothideomycetes</taxon>
        <taxon>Dothideomycetidae</taxon>
        <taxon>Mycosphaerellales</taxon>
        <taxon>Mycosphaerellaceae</taxon>
        <taxon>Cercospora</taxon>
    </lineage>
</organism>
<dbReference type="NCBIfam" id="TIGR03188">
    <property type="entry name" value="histidine_hisI"/>
    <property type="match status" value="1"/>
</dbReference>
<dbReference type="InterPro" id="IPR008179">
    <property type="entry name" value="HisE"/>
</dbReference>
<name>A0A6A6FS44_9PEZI</name>
<protein>
    <recommendedName>
        <fullName evidence="11">Histidine biosynthesis trifunctional protein</fullName>
        <ecNumber evidence="10">1.1.1.23</ecNumber>
        <ecNumber evidence="9">3.5.4.19</ecNumber>
        <ecNumber evidence="8">3.6.1.31</ecNumber>
    </recommendedName>
</protein>
<dbReference type="EC" id="3.5.4.19" evidence="9"/>
<keyword evidence="21" id="KW-0511">Multifunctional enzyme</keyword>
<evidence type="ECO:0000259" key="24">
    <source>
        <dbReference type="Pfam" id="PF01502"/>
    </source>
</evidence>
<dbReference type="PANTHER" id="PTHR21256:SF2">
    <property type="entry name" value="HISTIDINE BIOSYNTHESIS TRIFUNCTIONAL PROTEIN"/>
    <property type="match status" value="1"/>
</dbReference>
<evidence type="ECO:0000256" key="5">
    <source>
        <dbReference type="ARBA" id="ARBA00005169"/>
    </source>
</evidence>
<dbReference type="HAMAP" id="MF_01024">
    <property type="entry name" value="HisD"/>
    <property type="match status" value="1"/>
</dbReference>
<dbReference type="Gene3D" id="1.20.5.1300">
    <property type="match status" value="1"/>
</dbReference>
<dbReference type="NCBIfam" id="TIGR00069">
    <property type="entry name" value="hisD"/>
    <property type="match status" value="1"/>
</dbReference>
<evidence type="ECO:0000256" key="23">
    <source>
        <dbReference type="SAM" id="MobiDB-lite"/>
    </source>
</evidence>
<dbReference type="SUPFAM" id="SSF53720">
    <property type="entry name" value="ALDH-like"/>
    <property type="match status" value="1"/>
</dbReference>
<keyword evidence="18" id="KW-0560">Oxidoreductase</keyword>
<dbReference type="FunFam" id="3.40.50.1980:FF:000001">
    <property type="entry name" value="Histidinol dehydrogenase"/>
    <property type="match status" value="1"/>
</dbReference>
<keyword evidence="14" id="KW-0547">Nucleotide-binding</keyword>
<keyword evidence="15" id="KW-0378">Hydrolase</keyword>
<evidence type="ECO:0000256" key="10">
    <source>
        <dbReference type="ARBA" id="ARBA00012965"/>
    </source>
</evidence>
<evidence type="ECO:0000256" key="2">
    <source>
        <dbReference type="ARBA" id="ARBA00001460"/>
    </source>
</evidence>
<dbReference type="InterPro" id="IPR002496">
    <property type="entry name" value="PRib_AMP_CycHydrolase_dom"/>
</dbReference>
<evidence type="ECO:0000256" key="11">
    <source>
        <dbReference type="ARBA" id="ARBA00017884"/>
    </source>
</evidence>
<dbReference type="GO" id="GO:0000105">
    <property type="term" value="P:L-histidine biosynthetic process"/>
    <property type="evidence" value="ECO:0007669"/>
    <property type="project" value="UniProtKB-UniPathway"/>
</dbReference>
<evidence type="ECO:0000256" key="8">
    <source>
        <dbReference type="ARBA" id="ARBA00012414"/>
    </source>
</evidence>
<dbReference type="Proteomes" id="UP000799539">
    <property type="component" value="Unassembled WGS sequence"/>
</dbReference>
<comment type="catalytic activity">
    <reaction evidence="2">
        <text>1-(5-phospho-beta-D-ribosyl)-ATP + H2O = 1-(5-phospho-beta-D-ribosyl)-5'-AMP + diphosphate + H(+)</text>
        <dbReference type="Rhea" id="RHEA:22828"/>
        <dbReference type="ChEBI" id="CHEBI:15377"/>
        <dbReference type="ChEBI" id="CHEBI:15378"/>
        <dbReference type="ChEBI" id="CHEBI:33019"/>
        <dbReference type="ChEBI" id="CHEBI:59457"/>
        <dbReference type="ChEBI" id="CHEBI:73183"/>
        <dbReference type="EC" id="3.6.1.31"/>
    </reaction>
</comment>
<evidence type="ECO:0000256" key="21">
    <source>
        <dbReference type="ARBA" id="ARBA00023268"/>
    </source>
</evidence>
<dbReference type="GO" id="GO:0005524">
    <property type="term" value="F:ATP binding"/>
    <property type="evidence" value="ECO:0007669"/>
    <property type="project" value="UniProtKB-KW"/>
</dbReference>
<dbReference type="FunFam" id="3.40.50.1980:FF:000050">
    <property type="entry name" value="Histidine biosynthesis trifunctional protein"/>
    <property type="match status" value="1"/>
</dbReference>
<evidence type="ECO:0000256" key="3">
    <source>
        <dbReference type="ARBA" id="ARBA00001947"/>
    </source>
</evidence>
<dbReference type="GO" id="GO:0004635">
    <property type="term" value="F:phosphoribosyl-AMP cyclohydrolase activity"/>
    <property type="evidence" value="ECO:0007669"/>
    <property type="project" value="UniProtKB-EC"/>
</dbReference>
<dbReference type="Pfam" id="PF01502">
    <property type="entry name" value="PRA-CH"/>
    <property type="match status" value="1"/>
</dbReference>
<dbReference type="InterPro" id="IPR016161">
    <property type="entry name" value="Ald_DH/histidinol_DH"/>
</dbReference>
<evidence type="ECO:0000313" key="25">
    <source>
        <dbReference type="EMBL" id="KAF2215978.1"/>
    </source>
</evidence>
<dbReference type="PANTHER" id="PTHR21256">
    <property type="entry name" value="HISTIDINOL DEHYDROGENASE HDH"/>
    <property type="match status" value="1"/>
</dbReference>